<comment type="similarity">
    <text evidence="1">Belongs to the MYG1 family.</text>
</comment>
<evidence type="ECO:0000256" key="1">
    <source>
        <dbReference type="ARBA" id="ARBA00010105"/>
    </source>
</evidence>
<evidence type="ECO:0000313" key="3">
    <source>
        <dbReference type="Proteomes" id="UP000828390"/>
    </source>
</evidence>
<dbReference type="PANTHER" id="PTHR11215">
    <property type="entry name" value="METAL DEPENDENT HYDROLASE - RELATED"/>
    <property type="match status" value="1"/>
</dbReference>
<comment type="caution">
    <text evidence="2">The sequence shown here is derived from an EMBL/GenBank/DDBJ whole genome shotgun (WGS) entry which is preliminary data.</text>
</comment>
<evidence type="ECO:0000313" key="2">
    <source>
        <dbReference type="EMBL" id="KAH3876933.1"/>
    </source>
</evidence>
<reference evidence="2" key="1">
    <citation type="journal article" date="2019" name="bioRxiv">
        <title>The Genome of the Zebra Mussel, Dreissena polymorpha: A Resource for Invasive Species Research.</title>
        <authorList>
            <person name="McCartney M.A."/>
            <person name="Auch B."/>
            <person name="Kono T."/>
            <person name="Mallez S."/>
            <person name="Zhang Y."/>
            <person name="Obille A."/>
            <person name="Becker A."/>
            <person name="Abrahante J.E."/>
            <person name="Garbe J."/>
            <person name="Badalamenti J.P."/>
            <person name="Herman A."/>
            <person name="Mangelson H."/>
            <person name="Liachko I."/>
            <person name="Sullivan S."/>
            <person name="Sone E.D."/>
            <person name="Koren S."/>
            <person name="Silverstein K.A.T."/>
            <person name="Beckman K.B."/>
            <person name="Gohl D.M."/>
        </authorList>
    </citation>
    <scope>NUCLEOTIDE SEQUENCE</scope>
    <source>
        <strain evidence="2">Duluth1</strain>
        <tissue evidence="2">Whole animal</tissue>
    </source>
</reference>
<dbReference type="PANTHER" id="PTHR11215:SF1">
    <property type="entry name" value="MYG1 EXONUCLEASE"/>
    <property type="match status" value="1"/>
</dbReference>
<gene>
    <name evidence="2" type="ORF">DPMN_000786</name>
</gene>
<proteinExistence type="inferred from homology"/>
<dbReference type="InterPro" id="IPR003226">
    <property type="entry name" value="MYG1_exonuclease"/>
</dbReference>
<dbReference type="GO" id="GO:0005634">
    <property type="term" value="C:nucleus"/>
    <property type="evidence" value="ECO:0007669"/>
    <property type="project" value="TreeGrafter"/>
</dbReference>
<name>A0A9D4MHB6_DREPO</name>
<dbReference type="GO" id="GO:0005737">
    <property type="term" value="C:cytoplasm"/>
    <property type="evidence" value="ECO:0007669"/>
    <property type="project" value="TreeGrafter"/>
</dbReference>
<dbReference type="Proteomes" id="UP000828390">
    <property type="component" value="Unassembled WGS sequence"/>
</dbReference>
<protein>
    <submittedName>
        <fullName evidence="2">Uncharacterized protein</fullName>
    </submittedName>
</protein>
<sequence>MSSLSPGKSWVTKLSSAGLVYLHFGRQLLAQILELKAKDPVTEIVFDQVYEGLIEEVDAVDNGISQFDGEPRSV</sequence>
<dbReference type="AlphaFoldDB" id="A0A9D4MHB6"/>
<dbReference type="Pfam" id="PF03690">
    <property type="entry name" value="MYG1_exonuc"/>
    <property type="match status" value="1"/>
</dbReference>
<reference evidence="2" key="2">
    <citation type="submission" date="2020-11" db="EMBL/GenBank/DDBJ databases">
        <authorList>
            <person name="McCartney M.A."/>
            <person name="Auch B."/>
            <person name="Kono T."/>
            <person name="Mallez S."/>
            <person name="Becker A."/>
            <person name="Gohl D.M."/>
            <person name="Silverstein K.A.T."/>
            <person name="Koren S."/>
            <person name="Bechman K.B."/>
            <person name="Herman A."/>
            <person name="Abrahante J.E."/>
            <person name="Garbe J."/>
        </authorList>
    </citation>
    <scope>NUCLEOTIDE SEQUENCE</scope>
    <source>
        <strain evidence="2">Duluth1</strain>
        <tissue evidence="2">Whole animal</tissue>
    </source>
</reference>
<accession>A0A9D4MHB6</accession>
<dbReference type="EMBL" id="JAIWYP010000001">
    <property type="protein sequence ID" value="KAH3876933.1"/>
    <property type="molecule type" value="Genomic_DNA"/>
</dbReference>
<keyword evidence="3" id="KW-1185">Reference proteome</keyword>
<organism evidence="2 3">
    <name type="scientific">Dreissena polymorpha</name>
    <name type="common">Zebra mussel</name>
    <name type="synonym">Mytilus polymorpha</name>
    <dbReference type="NCBI Taxonomy" id="45954"/>
    <lineage>
        <taxon>Eukaryota</taxon>
        <taxon>Metazoa</taxon>
        <taxon>Spiralia</taxon>
        <taxon>Lophotrochozoa</taxon>
        <taxon>Mollusca</taxon>
        <taxon>Bivalvia</taxon>
        <taxon>Autobranchia</taxon>
        <taxon>Heteroconchia</taxon>
        <taxon>Euheterodonta</taxon>
        <taxon>Imparidentia</taxon>
        <taxon>Neoheterodontei</taxon>
        <taxon>Myida</taxon>
        <taxon>Dreissenoidea</taxon>
        <taxon>Dreissenidae</taxon>
        <taxon>Dreissena</taxon>
    </lineage>
</organism>